<sequence>MAFAASTQATTISCGDKYRSASVSSADACTAQTLGSTAKADDLKGITGSNWTMVSGLSSNGTNGWFNVSSSSWNGSSASGTWTINDLFWDNFTSALITMHVGGGQKDAVDNFEWLITPDSASGTFSYLRSSGKGGGLSNIKLWGTGTVLKDPVVQPPVVQPPVVQPPATQPPVVQPPVVEPPVTTPPVTPPPVTPEPPKEKPTEPKTPTEPPKETPDTPKEPPKVPEIPTLDLPPLPELPPEQPGKSVQVPEPASLTLFALGLLGLVLIRRKAAVKNAK</sequence>
<dbReference type="Proteomes" id="UP000619761">
    <property type="component" value="Unassembled WGS sequence"/>
</dbReference>
<feature type="region of interest" description="Disordered" evidence="1">
    <location>
        <begin position="165"/>
        <end position="250"/>
    </location>
</feature>
<organism evidence="3 4">
    <name type="scientific">Cellvibrio zantedeschiae</name>
    <dbReference type="NCBI Taxonomy" id="1237077"/>
    <lineage>
        <taxon>Bacteria</taxon>
        <taxon>Pseudomonadati</taxon>
        <taxon>Pseudomonadota</taxon>
        <taxon>Gammaproteobacteria</taxon>
        <taxon>Cellvibrionales</taxon>
        <taxon>Cellvibrionaceae</taxon>
        <taxon>Cellvibrio</taxon>
    </lineage>
</organism>
<keyword evidence="4" id="KW-1185">Reference proteome</keyword>
<comment type="caution">
    <text evidence="3">The sequence shown here is derived from an EMBL/GenBank/DDBJ whole genome shotgun (WGS) entry which is preliminary data.</text>
</comment>
<accession>A0ABQ3B8J6</accession>
<name>A0ABQ3B8J6_9GAMM</name>
<dbReference type="NCBIfam" id="TIGR02595">
    <property type="entry name" value="PEP_CTERM"/>
    <property type="match status" value="1"/>
</dbReference>
<evidence type="ECO:0000313" key="4">
    <source>
        <dbReference type="Proteomes" id="UP000619761"/>
    </source>
</evidence>
<feature type="compositionally biased region" description="Basic and acidic residues" evidence="1">
    <location>
        <begin position="211"/>
        <end position="224"/>
    </location>
</feature>
<evidence type="ECO:0000259" key="2">
    <source>
        <dbReference type="Pfam" id="PF07589"/>
    </source>
</evidence>
<feature type="compositionally biased region" description="Pro residues" evidence="1">
    <location>
        <begin position="232"/>
        <end position="243"/>
    </location>
</feature>
<evidence type="ECO:0000313" key="3">
    <source>
        <dbReference type="EMBL" id="GGY83405.1"/>
    </source>
</evidence>
<reference evidence="4" key="1">
    <citation type="journal article" date="2019" name="Int. J. Syst. Evol. Microbiol.">
        <title>The Global Catalogue of Microorganisms (GCM) 10K type strain sequencing project: providing services to taxonomists for standard genome sequencing and annotation.</title>
        <authorList>
            <consortium name="The Broad Institute Genomics Platform"/>
            <consortium name="The Broad Institute Genome Sequencing Center for Infectious Disease"/>
            <person name="Wu L."/>
            <person name="Ma J."/>
        </authorList>
    </citation>
    <scope>NUCLEOTIDE SEQUENCE [LARGE SCALE GENOMIC DNA]</scope>
    <source>
        <strain evidence="4">KCTC 32239</strain>
    </source>
</reference>
<proteinExistence type="predicted"/>
<protein>
    <recommendedName>
        <fullName evidence="2">Ice-binding protein C-terminal domain-containing protein</fullName>
    </recommendedName>
</protein>
<dbReference type="Pfam" id="PF07589">
    <property type="entry name" value="PEP-CTERM"/>
    <property type="match status" value="1"/>
</dbReference>
<dbReference type="EMBL" id="BMYZ01000003">
    <property type="protein sequence ID" value="GGY83405.1"/>
    <property type="molecule type" value="Genomic_DNA"/>
</dbReference>
<dbReference type="InterPro" id="IPR013424">
    <property type="entry name" value="Ice-binding_C"/>
</dbReference>
<gene>
    <name evidence="3" type="ORF">GCM10011613_30370</name>
</gene>
<feature type="compositionally biased region" description="Pro residues" evidence="1">
    <location>
        <begin position="165"/>
        <end position="196"/>
    </location>
</feature>
<evidence type="ECO:0000256" key="1">
    <source>
        <dbReference type="SAM" id="MobiDB-lite"/>
    </source>
</evidence>
<feature type="domain" description="Ice-binding protein C-terminal" evidence="2">
    <location>
        <begin position="249"/>
        <end position="272"/>
    </location>
</feature>